<name>A0A2P4R6B0_9LACO</name>
<comment type="caution">
    <text evidence="4">The sequence shown here is derived from an EMBL/GenBank/DDBJ whole genome shotgun (WGS) entry which is preliminary data.</text>
</comment>
<dbReference type="GO" id="GO:0003677">
    <property type="term" value="F:DNA binding"/>
    <property type="evidence" value="ECO:0007669"/>
    <property type="project" value="UniProtKB-KW"/>
</dbReference>
<dbReference type="PANTHER" id="PTHR46558">
    <property type="entry name" value="TRACRIPTIONAL REGULATORY PROTEIN-RELATED-RELATED"/>
    <property type="match status" value="1"/>
</dbReference>
<feature type="transmembrane region" description="Helical" evidence="2">
    <location>
        <begin position="87"/>
        <end position="107"/>
    </location>
</feature>
<dbReference type="Gene3D" id="1.10.260.40">
    <property type="entry name" value="lambda repressor-like DNA-binding domains"/>
    <property type="match status" value="1"/>
</dbReference>
<dbReference type="AlphaFoldDB" id="A0A2P4R6B0"/>
<accession>A0A2P4R6B0</accession>
<evidence type="ECO:0000313" key="4">
    <source>
        <dbReference type="EMBL" id="POH36762.1"/>
    </source>
</evidence>
<dbReference type="InterPro" id="IPR010982">
    <property type="entry name" value="Lambda_DNA-bd_dom_sf"/>
</dbReference>
<keyword evidence="2" id="KW-0472">Membrane</keyword>
<reference evidence="4" key="1">
    <citation type="submission" date="2018-01" db="EMBL/GenBank/DDBJ databases">
        <title>Genome sequnecing of Lactobacillus formosensis KACC 18721.</title>
        <authorList>
            <person name="Kim S.-J."/>
            <person name="Heo J."/>
        </authorList>
    </citation>
    <scope>NUCLEOTIDE SEQUENCE</scope>
    <source>
        <strain evidence="4">KACC 18721</strain>
    </source>
</reference>
<evidence type="ECO:0000256" key="2">
    <source>
        <dbReference type="SAM" id="Phobius"/>
    </source>
</evidence>
<keyword evidence="1" id="KW-0238">DNA-binding</keyword>
<feature type="transmembrane region" description="Helical" evidence="2">
    <location>
        <begin position="175"/>
        <end position="198"/>
    </location>
</feature>
<feature type="domain" description="HTH cro/C1-type" evidence="3">
    <location>
        <begin position="7"/>
        <end position="61"/>
    </location>
</feature>
<keyword evidence="2" id="KW-0812">Transmembrane</keyword>
<protein>
    <submittedName>
        <fullName evidence="4">XRE family transcriptional regulator</fullName>
    </submittedName>
</protein>
<organism evidence="4">
    <name type="scientific">Companilactobacillus formosensis</name>
    <dbReference type="NCBI Taxonomy" id="1617889"/>
    <lineage>
        <taxon>Bacteria</taxon>
        <taxon>Bacillati</taxon>
        <taxon>Bacillota</taxon>
        <taxon>Bacilli</taxon>
        <taxon>Lactobacillales</taxon>
        <taxon>Lactobacillaceae</taxon>
        <taxon>Companilactobacillus</taxon>
    </lineage>
</organism>
<dbReference type="SUPFAM" id="SSF47413">
    <property type="entry name" value="lambda repressor-like DNA-binding domains"/>
    <property type="match status" value="1"/>
</dbReference>
<feature type="transmembrane region" description="Helical" evidence="2">
    <location>
        <begin position="142"/>
        <end position="163"/>
    </location>
</feature>
<dbReference type="EMBL" id="PPWZ01000044">
    <property type="protein sequence ID" value="POH36762.1"/>
    <property type="molecule type" value="Genomic_DNA"/>
</dbReference>
<gene>
    <name evidence="4" type="ORF">C2R26_06430</name>
</gene>
<dbReference type="PROSITE" id="PS50943">
    <property type="entry name" value="HTH_CROC1"/>
    <property type="match status" value="1"/>
</dbReference>
<evidence type="ECO:0000256" key="1">
    <source>
        <dbReference type="ARBA" id="ARBA00023125"/>
    </source>
</evidence>
<dbReference type="SMART" id="SM00530">
    <property type="entry name" value="HTH_XRE"/>
    <property type="match status" value="1"/>
</dbReference>
<feature type="transmembrane region" description="Helical" evidence="2">
    <location>
        <begin position="113"/>
        <end position="130"/>
    </location>
</feature>
<dbReference type="CDD" id="cd00093">
    <property type="entry name" value="HTH_XRE"/>
    <property type="match status" value="1"/>
</dbReference>
<proteinExistence type="predicted"/>
<dbReference type="Pfam" id="PF01381">
    <property type="entry name" value="HTH_3"/>
    <property type="match status" value="1"/>
</dbReference>
<dbReference type="InterPro" id="IPR001387">
    <property type="entry name" value="Cro/C1-type_HTH"/>
</dbReference>
<sequence length="204" mass="23547">MNLSNKLKYYRSKKSLTQSQVAKKLCVSRKTISGWENTRSFPDLNTLVKISNIYNVSIDTLLKENSLSDTNFSQRNQIEMKKKISMMLYYINILLCINVNLNIFTVMRHSSSLVSIFLIINTIVFFYYFPSWIGFKSKIYKLLLSATFILTLSFILNEIFGSSDYMFNSDALTKFGFLIGRLVKALISTISIIIIVFFNPSKLL</sequence>
<keyword evidence="2" id="KW-1133">Transmembrane helix</keyword>
<evidence type="ECO:0000259" key="3">
    <source>
        <dbReference type="PROSITE" id="PS50943"/>
    </source>
</evidence>
<dbReference type="PANTHER" id="PTHR46558:SF13">
    <property type="entry name" value="HTH-TYPE TRANSCRIPTIONAL REGULATOR IMMR"/>
    <property type="match status" value="1"/>
</dbReference>